<comment type="subcellular location">
    <subcellularLocation>
        <location evidence="2">Cytoplasm</location>
    </subcellularLocation>
</comment>
<dbReference type="InterPro" id="IPR014729">
    <property type="entry name" value="Rossmann-like_a/b/a_fold"/>
</dbReference>
<dbReference type="NCBIfam" id="NF010191">
    <property type="entry name" value="PRK13670.1"/>
    <property type="match status" value="1"/>
</dbReference>
<dbReference type="RefSeq" id="WP_281092461.1">
    <property type="nucleotide sequence ID" value="NZ_JARYZI010000001.1"/>
</dbReference>
<sequence length="406" mass="46274">MKIIGIVSEYNPFHNGHAYQVQKSIQELDADGVIAIMSGNFVQRGHPAFMDKWTRAKMAVVSGVNLVIELPTYFATSSAEAFAYGAVALLESTGVVTHLSFGSETDHLNVLKEIAYALVFPNKVYQDSFSLALEKGISFPAARSQALQIAYPDLMANIDLNQSNTILVIEYLKALIQLESNIEPFLVKRIGKSYHDTSTNDKYVSATGIREALYHHQDITSHLPKEAYDILSKSIYSPVFMKDFETMLLYRLRLMTKQELALVRDVNEGLENKIVDGAVRCSSYEDLTNHLKSKRYTMTRINRVLTNALLNINQDKLDLRQYGYIRVLAFDEVGQKILRQMKKNGYYPIITNINKHQDYLKDNPLMQLDIRASNLYQLSQRDIALRIGGRDYLEKPYMHQKIGRNE</sequence>
<reference evidence="3 4" key="1">
    <citation type="submission" date="2023-04" db="EMBL/GenBank/DDBJ databases">
        <title>Fusibacter bizertensis strain WBS, isolated from littoral bottom sediments of the Arctic seas - biochemical and genomic analysis.</title>
        <authorList>
            <person name="Brioukhanov A.L."/>
        </authorList>
    </citation>
    <scope>NUCLEOTIDE SEQUENCE [LARGE SCALE GENOMIC DNA]</scope>
    <source>
        <strain evidence="3 4">WBS</strain>
    </source>
</reference>
<keyword evidence="2" id="KW-0963">Cytoplasm</keyword>
<name>A0ABT6N8C3_9FIRM</name>
<feature type="binding site" evidence="2">
    <location>
        <begin position="189"/>
        <end position="190"/>
    </location>
    <ligand>
        <name>ATP</name>
        <dbReference type="ChEBI" id="CHEBI:30616"/>
    </ligand>
</feature>
<dbReference type="Gene3D" id="3.40.50.620">
    <property type="entry name" value="HUPs"/>
    <property type="match status" value="1"/>
</dbReference>
<dbReference type="InterPro" id="IPR008513">
    <property type="entry name" value="tRNA(Met)_cyd_acetate_ligase"/>
</dbReference>
<keyword evidence="2" id="KW-0067">ATP-binding</keyword>
<comment type="function">
    <text evidence="2">Catalyzes the formation of N(4)-acetylcytidine (ac(4)C) at the wobble position of elongator tRNA(Met), using acetate and ATP as substrates. First activates an acetate ion to form acetyladenylate (Ac-AMP) and then transfers the acetyl group to tRNA to form ac(4)C34.</text>
</comment>
<keyword evidence="1 2" id="KW-0819">tRNA processing</keyword>
<evidence type="ECO:0000256" key="2">
    <source>
        <dbReference type="HAMAP-Rule" id="MF_01539"/>
    </source>
</evidence>
<dbReference type="EC" id="6.3.4.-" evidence="2"/>
<keyword evidence="2" id="KW-0436">Ligase</keyword>
<dbReference type="Proteomes" id="UP001158045">
    <property type="component" value="Unassembled WGS sequence"/>
</dbReference>
<dbReference type="PANTHER" id="PTHR37825:SF1">
    <property type="entry name" value="TRNA(MET) CYTIDINE ACETATE LIGASE"/>
    <property type="match status" value="1"/>
</dbReference>
<dbReference type="EMBL" id="JARYZI010000001">
    <property type="protein sequence ID" value="MDH8676663.1"/>
    <property type="molecule type" value="Genomic_DNA"/>
</dbReference>
<dbReference type="SUPFAM" id="SSF52374">
    <property type="entry name" value="Nucleotidylyl transferase"/>
    <property type="match status" value="1"/>
</dbReference>
<feature type="binding site" evidence="2">
    <location>
        <begin position="7"/>
        <end position="20"/>
    </location>
    <ligand>
        <name>ATP</name>
        <dbReference type="ChEBI" id="CHEBI:30616"/>
    </ligand>
</feature>
<comment type="similarity">
    <text evidence="2">Belongs to the TmcAL family.</text>
</comment>
<comment type="caution">
    <text evidence="3">The sequence shown here is derived from an EMBL/GenBank/DDBJ whole genome shotgun (WGS) entry which is preliminary data.</text>
</comment>
<proteinExistence type="inferred from homology"/>
<comment type="catalytic activity">
    <reaction evidence="2">
        <text>cytidine(34) in elongator tRNA(Met) + acetate + ATP = N(4)-acetylcytidine(34) in elongator tRNA(Met) + AMP + diphosphate</text>
        <dbReference type="Rhea" id="RHEA:58144"/>
        <dbReference type="Rhea" id="RHEA-COMP:10693"/>
        <dbReference type="Rhea" id="RHEA-COMP:10694"/>
        <dbReference type="ChEBI" id="CHEBI:30089"/>
        <dbReference type="ChEBI" id="CHEBI:30616"/>
        <dbReference type="ChEBI" id="CHEBI:33019"/>
        <dbReference type="ChEBI" id="CHEBI:74900"/>
        <dbReference type="ChEBI" id="CHEBI:82748"/>
        <dbReference type="ChEBI" id="CHEBI:456215"/>
    </reaction>
</comment>
<keyword evidence="4" id="KW-1185">Reference proteome</keyword>
<dbReference type="HAMAP" id="MF_01539">
    <property type="entry name" value="TmcAL"/>
    <property type="match status" value="1"/>
</dbReference>
<evidence type="ECO:0000313" key="3">
    <source>
        <dbReference type="EMBL" id="MDH8676663.1"/>
    </source>
</evidence>
<keyword evidence="2" id="KW-0820">tRNA-binding</keyword>
<keyword evidence="2" id="KW-0547">Nucleotide-binding</keyword>
<feature type="binding site" evidence="2">
    <location>
        <position position="102"/>
    </location>
    <ligand>
        <name>ATP</name>
        <dbReference type="ChEBI" id="CHEBI:30616"/>
    </ligand>
</feature>
<dbReference type="Pfam" id="PF05636">
    <property type="entry name" value="HIGH_NTase1"/>
    <property type="match status" value="1"/>
</dbReference>
<evidence type="ECO:0000256" key="1">
    <source>
        <dbReference type="ARBA" id="ARBA00022694"/>
    </source>
</evidence>
<dbReference type="PANTHER" id="PTHR37825">
    <property type="entry name" value="TRNA(MET) CYTIDINE ACETATE LIGASE"/>
    <property type="match status" value="1"/>
</dbReference>
<evidence type="ECO:0000313" key="4">
    <source>
        <dbReference type="Proteomes" id="UP001158045"/>
    </source>
</evidence>
<organism evidence="3 4">
    <name type="scientific">Fusibacter bizertensis</name>
    <dbReference type="NCBI Taxonomy" id="1488331"/>
    <lineage>
        <taxon>Bacteria</taxon>
        <taxon>Bacillati</taxon>
        <taxon>Bacillota</taxon>
        <taxon>Clostridia</taxon>
        <taxon>Eubacteriales</taxon>
        <taxon>Eubacteriales Family XII. Incertae Sedis</taxon>
        <taxon>Fusibacter</taxon>
    </lineage>
</organism>
<gene>
    <name evidence="2" type="primary">tmcAL</name>
    <name evidence="3" type="ORF">QE109_00820</name>
</gene>
<feature type="binding site" evidence="2">
    <location>
        <position position="164"/>
    </location>
    <ligand>
        <name>ATP</name>
        <dbReference type="ChEBI" id="CHEBI:30616"/>
    </ligand>
</feature>
<keyword evidence="2" id="KW-0694">RNA-binding</keyword>
<protein>
    <recommendedName>
        <fullName evidence="2">tRNA(Met) cytidine acetate ligase</fullName>
        <ecNumber evidence="2">6.3.4.-</ecNumber>
    </recommendedName>
</protein>
<accession>A0ABT6N8C3</accession>